<evidence type="ECO:0000313" key="2">
    <source>
        <dbReference type="Proteomes" id="UP000800094"/>
    </source>
</evidence>
<protein>
    <submittedName>
        <fullName evidence="1">Uncharacterized protein</fullName>
    </submittedName>
</protein>
<gene>
    <name evidence="1" type="ORF">BU26DRAFT_513632</name>
</gene>
<proteinExistence type="predicted"/>
<dbReference type="EMBL" id="ML987189">
    <property type="protein sequence ID" value="KAF2256877.1"/>
    <property type="molecule type" value="Genomic_DNA"/>
</dbReference>
<dbReference type="AlphaFoldDB" id="A0A6A6J3E9"/>
<keyword evidence="2" id="KW-1185">Reference proteome</keyword>
<sequence>MPNNTARPTIRAGICELNGAPIRPGHPHPVLRRTASGRLFVPNQSTIHAAEVSDARPPSPPAPELATVETVRALIPTLRPFGDDRDEQVLVQVGPAKQPSVIESAQKFSVRTRAGSGSLKRDSVLRRKESLVVNGEFAARKSHAGVLDLAGPPGFEDLGVGDDEDLLAWVGPETPTQDLRARRRGFFLEDRYSISSESSETVLLPRGSVASTAADIEDPWPRARQETVLKVGSLNFW</sequence>
<accession>A0A6A6J3E9</accession>
<dbReference type="OrthoDB" id="10577624at2759"/>
<dbReference type="Proteomes" id="UP000800094">
    <property type="component" value="Unassembled WGS sequence"/>
</dbReference>
<organism evidence="1 2">
    <name type="scientific">Trematosphaeria pertusa</name>
    <dbReference type="NCBI Taxonomy" id="390896"/>
    <lineage>
        <taxon>Eukaryota</taxon>
        <taxon>Fungi</taxon>
        <taxon>Dikarya</taxon>
        <taxon>Ascomycota</taxon>
        <taxon>Pezizomycotina</taxon>
        <taxon>Dothideomycetes</taxon>
        <taxon>Pleosporomycetidae</taxon>
        <taxon>Pleosporales</taxon>
        <taxon>Massarineae</taxon>
        <taxon>Trematosphaeriaceae</taxon>
        <taxon>Trematosphaeria</taxon>
    </lineage>
</organism>
<dbReference type="GeneID" id="54580996"/>
<dbReference type="RefSeq" id="XP_033691881.1">
    <property type="nucleotide sequence ID" value="XM_033827666.1"/>
</dbReference>
<reference evidence="1" key="1">
    <citation type="journal article" date="2020" name="Stud. Mycol.">
        <title>101 Dothideomycetes genomes: a test case for predicting lifestyles and emergence of pathogens.</title>
        <authorList>
            <person name="Haridas S."/>
            <person name="Albert R."/>
            <person name="Binder M."/>
            <person name="Bloem J."/>
            <person name="Labutti K."/>
            <person name="Salamov A."/>
            <person name="Andreopoulos B."/>
            <person name="Baker S."/>
            <person name="Barry K."/>
            <person name="Bills G."/>
            <person name="Bluhm B."/>
            <person name="Cannon C."/>
            <person name="Castanera R."/>
            <person name="Culley D."/>
            <person name="Daum C."/>
            <person name="Ezra D."/>
            <person name="Gonzalez J."/>
            <person name="Henrissat B."/>
            <person name="Kuo A."/>
            <person name="Liang C."/>
            <person name="Lipzen A."/>
            <person name="Lutzoni F."/>
            <person name="Magnuson J."/>
            <person name="Mondo S."/>
            <person name="Nolan M."/>
            <person name="Ohm R."/>
            <person name="Pangilinan J."/>
            <person name="Park H.-J."/>
            <person name="Ramirez L."/>
            <person name="Alfaro M."/>
            <person name="Sun H."/>
            <person name="Tritt A."/>
            <person name="Yoshinaga Y."/>
            <person name="Zwiers L.-H."/>
            <person name="Turgeon B."/>
            <person name="Goodwin S."/>
            <person name="Spatafora J."/>
            <person name="Crous P."/>
            <person name="Grigoriev I."/>
        </authorList>
    </citation>
    <scope>NUCLEOTIDE SEQUENCE</scope>
    <source>
        <strain evidence="1">CBS 122368</strain>
    </source>
</reference>
<evidence type="ECO:0000313" key="1">
    <source>
        <dbReference type="EMBL" id="KAF2256877.1"/>
    </source>
</evidence>
<name>A0A6A6J3E9_9PLEO</name>